<comment type="caution">
    <text evidence="2">The sequence shown here is derived from an EMBL/GenBank/DDBJ whole genome shotgun (WGS) entry which is preliminary data.</text>
</comment>
<name>A0A8J4G6Q7_9CHLO</name>
<proteinExistence type="predicted"/>
<accession>A0A8J4G6Q7</accession>
<feature type="region of interest" description="Disordered" evidence="1">
    <location>
        <begin position="83"/>
        <end position="102"/>
    </location>
</feature>
<gene>
    <name evidence="2" type="ORF">Vretimale_6003</name>
</gene>
<dbReference type="AlphaFoldDB" id="A0A8J4G6Q7"/>
<organism evidence="2 3">
    <name type="scientific">Volvox reticuliferus</name>
    <dbReference type="NCBI Taxonomy" id="1737510"/>
    <lineage>
        <taxon>Eukaryota</taxon>
        <taxon>Viridiplantae</taxon>
        <taxon>Chlorophyta</taxon>
        <taxon>core chlorophytes</taxon>
        <taxon>Chlorophyceae</taxon>
        <taxon>CS clade</taxon>
        <taxon>Chlamydomonadales</taxon>
        <taxon>Volvocaceae</taxon>
        <taxon>Volvox</taxon>
    </lineage>
</organism>
<sequence length="152" mass="15021">MPQPSTPEPLLASVSVAAGWPAGARAPPLPPVLLLGASTSSTSSTHVPRGLRFAAVDFEPGPDPTVGAAAASGRRCVPLAAGAGTTRLPAETPSPGGTGSPAMTPSRIWWNCSGVRCGAVLARGSARCRASGPSVTSSYFTGCGGIGNGNHF</sequence>
<evidence type="ECO:0000256" key="1">
    <source>
        <dbReference type="SAM" id="MobiDB-lite"/>
    </source>
</evidence>
<evidence type="ECO:0000313" key="2">
    <source>
        <dbReference type="EMBL" id="GIM01195.1"/>
    </source>
</evidence>
<reference evidence="2" key="1">
    <citation type="journal article" date="2021" name="Proc. Natl. Acad. Sci. U.S.A.">
        <title>Three genomes in the algal genus Volvox reveal the fate of a haploid sex-determining region after a transition to homothallism.</title>
        <authorList>
            <person name="Yamamoto K."/>
            <person name="Hamaji T."/>
            <person name="Kawai-Toyooka H."/>
            <person name="Matsuzaki R."/>
            <person name="Takahashi F."/>
            <person name="Nishimura Y."/>
            <person name="Kawachi M."/>
            <person name="Noguchi H."/>
            <person name="Minakuchi Y."/>
            <person name="Umen J.G."/>
            <person name="Toyoda A."/>
            <person name="Nozaki H."/>
        </authorList>
    </citation>
    <scope>NUCLEOTIDE SEQUENCE</scope>
    <source>
        <strain evidence="2">NIES-3785</strain>
    </source>
</reference>
<dbReference type="Proteomes" id="UP000722791">
    <property type="component" value="Unassembled WGS sequence"/>
</dbReference>
<evidence type="ECO:0000313" key="3">
    <source>
        <dbReference type="Proteomes" id="UP000722791"/>
    </source>
</evidence>
<protein>
    <submittedName>
        <fullName evidence="2">Uncharacterized protein</fullName>
    </submittedName>
</protein>
<dbReference type="EMBL" id="BNCQ01000008">
    <property type="protein sequence ID" value="GIM01195.1"/>
    <property type="molecule type" value="Genomic_DNA"/>
</dbReference>